<sequence length="161" mass="18676">MQYRNKKFSNVSDDNFNKLNSLALYKDRVAFEFKNGWTDLVYSLGKDIEDLCKLTNCELPLIQQIKEKFGTLRFYYNTLNSQYPQIVEKSIRALVFQAEIKSSNTCEICGKYGEVRVDGGIYTTVCEEHKGNSISKNEYEEIVKKHHEKRALEKGVKNAIK</sequence>
<dbReference type="AlphaFoldDB" id="A0AA96CWL3"/>
<protein>
    <submittedName>
        <fullName evidence="1">Uncharacterized protein</fullName>
    </submittedName>
</protein>
<accession>A0AA96CWL3</accession>
<gene>
    <name evidence="1" type="ORF">RJG54_02480</name>
</gene>
<proteinExistence type="predicted"/>
<evidence type="ECO:0000313" key="1">
    <source>
        <dbReference type="EMBL" id="WNL17271.1"/>
    </source>
</evidence>
<reference evidence="1" key="1">
    <citation type="submission" date="2023-09" db="EMBL/GenBank/DDBJ databases">
        <title>Arcobacter tbilisiensis sp. nov. isolated from chicken meat in Tbilisi, Georgia.</title>
        <authorList>
            <person name="Matthias R."/>
            <person name="Zautner A.E."/>
        </authorList>
    </citation>
    <scope>NUCLEOTIDE SEQUENCE</scope>
    <source>
        <strain evidence="1">LEO 107</strain>
    </source>
</reference>
<dbReference type="EMBL" id="CP134846">
    <property type="protein sequence ID" value="WNL17271.1"/>
    <property type="molecule type" value="Genomic_DNA"/>
</dbReference>
<organism evidence="1">
    <name type="scientific">Arcobacter sp. AZ-2023</name>
    <dbReference type="NCBI Taxonomy" id="3074453"/>
    <lineage>
        <taxon>Bacteria</taxon>
        <taxon>Pseudomonadati</taxon>
        <taxon>Campylobacterota</taxon>
        <taxon>Epsilonproteobacteria</taxon>
        <taxon>Campylobacterales</taxon>
        <taxon>Arcobacteraceae</taxon>
        <taxon>Arcobacter</taxon>
    </lineage>
</organism>
<name>A0AA96CWL3_9BACT</name>